<keyword evidence="3" id="KW-1185">Reference proteome</keyword>
<accession>A0A1M7HNZ6</accession>
<evidence type="ECO:0000313" key="3">
    <source>
        <dbReference type="Proteomes" id="UP000184364"/>
    </source>
</evidence>
<feature type="region of interest" description="Disordered" evidence="1">
    <location>
        <begin position="1"/>
        <end position="20"/>
    </location>
</feature>
<dbReference type="Proteomes" id="UP000184364">
    <property type="component" value="Unassembled WGS sequence"/>
</dbReference>
<feature type="compositionally biased region" description="Polar residues" evidence="1">
    <location>
        <begin position="10"/>
        <end position="20"/>
    </location>
</feature>
<dbReference type="EMBL" id="FRAV01000041">
    <property type="protein sequence ID" value="SHM30272.1"/>
    <property type="molecule type" value="Genomic_DNA"/>
</dbReference>
<proteinExistence type="predicted"/>
<sequence length="36" mass="4397">MRDRQGDVTRYNSNQNFTPKNYLNKLNQFQMFKNGK</sequence>
<evidence type="ECO:0000256" key="1">
    <source>
        <dbReference type="SAM" id="MobiDB-lite"/>
    </source>
</evidence>
<gene>
    <name evidence="2" type="ORF">SAMN05444267_104140</name>
</gene>
<protein>
    <submittedName>
        <fullName evidence="2">Uncharacterized protein</fullName>
    </submittedName>
</protein>
<name>A0A1M7HNZ6_9FLAO</name>
<reference evidence="3" key="1">
    <citation type="submission" date="2016-11" db="EMBL/GenBank/DDBJ databases">
        <authorList>
            <person name="Varghese N."/>
            <person name="Submissions S."/>
        </authorList>
    </citation>
    <scope>NUCLEOTIDE SEQUENCE [LARGE SCALE GENOMIC DNA]</scope>
    <source>
        <strain evidence="3">DSM 26899</strain>
    </source>
</reference>
<dbReference type="AlphaFoldDB" id="A0A1M7HNZ6"/>
<organism evidence="2 3">
    <name type="scientific">Chryseobacterium polytrichastri</name>
    <dbReference type="NCBI Taxonomy" id="1302687"/>
    <lineage>
        <taxon>Bacteria</taxon>
        <taxon>Pseudomonadati</taxon>
        <taxon>Bacteroidota</taxon>
        <taxon>Flavobacteriia</taxon>
        <taxon>Flavobacteriales</taxon>
        <taxon>Weeksellaceae</taxon>
        <taxon>Chryseobacterium group</taxon>
        <taxon>Chryseobacterium</taxon>
    </lineage>
</organism>
<evidence type="ECO:0000313" key="2">
    <source>
        <dbReference type="EMBL" id="SHM30272.1"/>
    </source>
</evidence>